<comment type="caution">
    <text evidence="2">The sequence shown here is derived from an EMBL/GenBank/DDBJ whole genome shotgun (WGS) entry which is preliminary data.</text>
</comment>
<dbReference type="AlphaFoldDB" id="A0A645HC41"/>
<accession>A0A645HC41</accession>
<organism evidence="2">
    <name type="scientific">bioreactor metagenome</name>
    <dbReference type="NCBI Taxonomy" id="1076179"/>
    <lineage>
        <taxon>unclassified sequences</taxon>
        <taxon>metagenomes</taxon>
        <taxon>ecological metagenomes</taxon>
    </lineage>
</organism>
<gene>
    <name evidence="2" type="ORF">SDC9_183591</name>
</gene>
<keyword evidence="1" id="KW-1133">Transmembrane helix</keyword>
<reference evidence="2" key="1">
    <citation type="submission" date="2019-08" db="EMBL/GenBank/DDBJ databases">
        <authorList>
            <person name="Kucharzyk K."/>
            <person name="Murdoch R.W."/>
            <person name="Higgins S."/>
            <person name="Loffler F."/>
        </authorList>
    </citation>
    <scope>NUCLEOTIDE SEQUENCE</scope>
</reference>
<sequence>MLGRIELLSYRINTLQAPVLLQGGEQLGIDHDHPIMHFGILFGGLCCFQSTIEIIKWLKKILDQVLVCKPYCIFLVPNQSFPIVLKICTIAKHLLFQGSNLSLRISKLFLQLHDFQLLLLKLTHDRLILFLLCSGLFLLCLDVLVSNDFFSLCFSLAFLVFLIHSIPQFPMPQPQRLAHVYLQALHRECCTLQGHCS</sequence>
<evidence type="ECO:0000256" key="1">
    <source>
        <dbReference type="SAM" id="Phobius"/>
    </source>
</evidence>
<proteinExistence type="predicted"/>
<name>A0A645HC41_9ZZZZ</name>
<keyword evidence="1" id="KW-0472">Membrane</keyword>
<keyword evidence="1" id="KW-0812">Transmembrane</keyword>
<dbReference type="EMBL" id="VSSQ01090024">
    <property type="protein sequence ID" value="MPN36086.1"/>
    <property type="molecule type" value="Genomic_DNA"/>
</dbReference>
<feature type="transmembrane region" description="Helical" evidence="1">
    <location>
        <begin position="149"/>
        <end position="166"/>
    </location>
</feature>
<protein>
    <submittedName>
        <fullName evidence="2">Uncharacterized protein</fullName>
    </submittedName>
</protein>
<feature type="transmembrane region" description="Helical" evidence="1">
    <location>
        <begin position="127"/>
        <end position="144"/>
    </location>
</feature>
<evidence type="ECO:0000313" key="2">
    <source>
        <dbReference type="EMBL" id="MPN36086.1"/>
    </source>
</evidence>